<protein>
    <submittedName>
        <fullName evidence="3">Competence protein</fullName>
    </submittedName>
</protein>
<organism evidence="3 4">
    <name type="scientific">Levilactobacillus namurensis DSM 19117</name>
    <dbReference type="NCBI Taxonomy" id="1423773"/>
    <lineage>
        <taxon>Bacteria</taxon>
        <taxon>Bacillati</taxon>
        <taxon>Bacillota</taxon>
        <taxon>Bacilli</taxon>
        <taxon>Lactobacillales</taxon>
        <taxon>Lactobacillaceae</taxon>
        <taxon>Levilactobacillus</taxon>
    </lineage>
</organism>
<dbReference type="STRING" id="1423773.FD30_GL000172"/>
<evidence type="ECO:0000259" key="2">
    <source>
        <dbReference type="Pfam" id="PF25164"/>
    </source>
</evidence>
<sequence>MLVAEVQRQLVDARVADRQTAYHCPACHAPVRLHRGRQVPPYFAHLPQATCGVSSEGETPEHLRGKRQLAAFFRPWGPATLERVLPTIHQRADVWIGHQAQPVAVEFQCSPLALEAVAQRTAGYRQLGVYPLWLLGHRYRRQRLNWRLIERFASWLPQWGLCLLFWDVRRACLVVRHHLRQDAVGRYWGGQRRVGNWTQFLLGATPPMARPVLDDHRLRLQWTRGLQRQAPQLRLIQEQLYLTGHHLAGFPDVLATTQSTAPVFGQGLLLWRIVMGAWLFRGRPEITVAEVRTLSRRAYELVGGHAHGVRFQADHVLTSAQDQLLADLVAGRYLALSAQGWRVRQAPRWFRDYADWLKNHEKIKF</sequence>
<reference evidence="3 4" key="1">
    <citation type="journal article" date="2015" name="Genome Announc.">
        <title>Expanding the biotechnology potential of lactobacilli through comparative genomics of 213 strains and associated genera.</title>
        <authorList>
            <person name="Sun Z."/>
            <person name="Harris H.M."/>
            <person name="McCann A."/>
            <person name="Guo C."/>
            <person name="Argimon S."/>
            <person name="Zhang W."/>
            <person name="Yang X."/>
            <person name="Jeffery I.B."/>
            <person name="Cooney J.C."/>
            <person name="Kagawa T.F."/>
            <person name="Liu W."/>
            <person name="Song Y."/>
            <person name="Salvetti E."/>
            <person name="Wrobel A."/>
            <person name="Rasinkangas P."/>
            <person name="Parkhill J."/>
            <person name="Rea M.C."/>
            <person name="O'Sullivan O."/>
            <person name="Ritari J."/>
            <person name="Douillard F.P."/>
            <person name="Paul Ross R."/>
            <person name="Yang R."/>
            <person name="Briner A.E."/>
            <person name="Felis G.E."/>
            <person name="de Vos W.M."/>
            <person name="Barrangou R."/>
            <person name="Klaenhammer T.R."/>
            <person name="Caufield P.W."/>
            <person name="Cui Y."/>
            <person name="Zhang H."/>
            <person name="O'Toole P.W."/>
        </authorList>
    </citation>
    <scope>NUCLEOTIDE SEQUENCE [LARGE SCALE GENOMIC DNA]</scope>
    <source>
        <strain evidence="3 4">DSM 19117</strain>
    </source>
</reference>
<comment type="caution">
    <text evidence="3">The sequence shown here is derived from an EMBL/GenBank/DDBJ whole genome shotgun (WGS) entry which is preliminary data.</text>
</comment>
<dbReference type="InterPro" id="IPR057253">
    <property type="entry name" value="CoiA-like_N"/>
</dbReference>
<feature type="domain" description="Competence protein CoiA nuclease-like" evidence="1">
    <location>
        <begin position="58"/>
        <end position="152"/>
    </location>
</feature>
<dbReference type="Pfam" id="PF25164">
    <property type="entry name" value="CoiA_N"/>
    <property type="match status" value="1"/>
</dbReference>
<dbReference type="OrthoDB" id="3784230at2"/>
<proteinExistence type="predicted"/>
<keyword evidence="4" id="KW-1185">Reference proteome</keyword>
<dbReference type="GeneID" id="84782151"/>
<dbReference type="PATRIC" id="fig|1423773.3.peg.174"/>
<dbReference type="AlphaFoldDB" id="A0A0R1JX14"/>
<dbReference type="RefSeq" id="WP_056944555.1">
    <property type="nucleotide sequence ID" value="NZ_AZDT01000053.1"/>
</dbReference>
<dbReference type="Pfam" id="PF06054">
    <property type="entry name" value="CoiA_nuc"/>
    <property type="match status" value="1"/>
</dbReference>
<dbReference type="InterPro" id="IPR010330">
    <property type="entry name" value="CoiA_nuc"/>
</dbReference>
<evidence type="ECO:0000313" key="3">
    <source>
        <dbReference type="EMBL" id="KRK73795.1"/>
    </source>
</evidence>
<gene>
    <name evidence="3" type="ORF">FD30_GL000172</name>
</gene>
<accession>A0A0R1JX14</accession>
<dbReference type="Proteomes" id="UP000051162">
    <property type="component" value="Unassembled WGS sequence"/>
</dbReference>
<evidence type="ECO:0000259" key="1">
    <source>
        <dbReference type="Pfam" id="PF06054"/>
    </source>
</evidence>
<evidence type="ECO:0000313" key="4">
    <source>
        <dbReference type="Proteomes" id="UP000051162"/>
    </source>
</evidence>
<dbReference type="EMBL" id="AZDT01000053">
    <property type="protein sequence ID" value="KRK73795.1"/>
    <property type="molecule type" value="Genomic_DNA"/>
</dbReference>
<feature type="domain" description="Competence protein CoiA-like N-terminal" evidence="2">
    <location>
        <begin position="17"/>
        <end position="53"/>
    </location>
</feature>
<name>A0A0R1JX14_9LACO</name>